<name>A0A158GWA7_9BURK</name>
<proteinExistence type="predicted"/>
<evidence type="ECO:0000313" key="3">
    <source>
        <dbReference type="Proteomes" id="UP000054683"/>
    </source>
</evidence>
<dbReference type="EMBL" id="FCOK02000021">
    <property type="protein sequence ID" value="SAL36464.1"/>
    <property type="molecule type" value="Genomic_DNA"/>
</dbReference>
<gene>
    <name evidence="2" type="ORF">AWB69_03489</name>
</gene>
<sequence length="64" mass="6653">MSGGSQPLYEPVAGSVSSAATPTRRLQLGIDGKAIEKGSGHITGSMGEACWQFRAHDPPLVTSR</sequence>
<dbReference type="Proteomes" id="UP000054683">
    <property type="component" value="Unassembled WGS sequence"/>
</dbReference>
<dbReference type="AlphaFoldDB" id="A0A158GWA7"/>
<accession>A0A158GWA7</accession>
<protein>
    <submittedName>
        <fullName evidence="2">Uncharacterized protein</fullName>
    </submittedName>
</protein>
<reference evidence="2 3" key="1">
    <citation type="submission" date="2016-01" db="EMBL/GenBank/DDBJ databases">
        <authorList>
            <person name="Oliw E.H."/>
        </authorList>
    </citation>
    <scope>NUCLEOTIDE SEQUENCE [LARGE SCALE GENOMIC DNA]</scope>
    <source>
        <strain evidence="2">LMG 27134</strain>
    </source>
</reference>
<evidence type="ECO:0000256" key="1">
    <source>
        <dbReference type="SAM" id="MobiDB-lite"/>
    </source>
</evidence>
<evidence type="ECO:0000313" key="2">
    <source>
        <dbReference type="EMBL" id="SAL36464.1"/>
    </source>
</evidence>
<feature type="region of interest" description="Disordered" evidence="1">
    <location>
        <begin position="1"/>
        <end position="24"/>
    </location>
</feature>
<organism evidence="2 3">
    <name type="scientific">Caballeronia udeis</name>
    <dbReference type="NCBI Taxonomy" id="1232866"/>
    <lineage>
        <taxon>Bacteria</taxon>
        <taxon>Pseudomonadati</taxon>
        <taxon>Pseudomonadota</taxon>
        <taxon>Betaproteobacteria</taxon>
        <taxon>Burkholderiales</taxon>
        <taxon>Burkholderiaceae</taxon>
        <taxon>Caballeronia</taxon>
    </lineage>
</organism>